<organism evidence="17 18">
    <name type="scientific">Nesidiocoris tenuis</name>
    <dbReference type="NCBI Taxonomy" id="355587"/>
    <lineage>
        <taxon>Eukaryota</taxon>
        <taxon>Metazoa</taxon>
        <taxon>Ecdysozoa</taxon>
        <taxon>Arthropoda</taxon>
        <taxon>Hexapoda</taxon>
        <taxon>Insecta</taxon>
        <taxon>Pterygota</taxon>
        <taxon>Neoptera</taxon>
        <taxon>Paraneoptera</taxon>
        <taxon>Hemiptera</taxon>
        <taxon>Heteroptera</taxon>
        <taxon>Panheteroptera</taxon>
        <taxon>Cimicomorpha</taxon>
        <taxon>Miridae</taxon>
        <taxon>Dicyphina</taxon>
        <taxon>Nesidiocoris</taxon>
    </lineage>
</organism>
<dbReference type="Gene3D" id="2.130.10.10">
    <property type="entry name" value="YVTN repeat-like/Quinoprotein amine dehydrogenase"/>
    <property type="match status" value="1"/>
</dbReference>
<dbReference type="PROSITE" id="PS50011">
    <property type="entry name" value="PROTEIN_KINASE_DOM"/>
    <property type="match status" value="1"/>
</dbReference>
<feature type="chain" id="PRO_5045471286" description="PRKR-like endoplasmic reticulum kinase" evidence="15">
    <location>
        <begin position="26"/>
        <end position="1020"/>
    </location>
</feature>
<comment type="subcellular location">
    <subcellularLocation>
        <location evidence="1">Endoplasmic reticulum membrane</location>
        <topology evidence="1">Single-pass type I membrane protein</topology>
    </subcellularLocation>
</comment>
<dbReference type="Pfam" id="PF00069">
    <property type="entry name" value="Pkinase"/>
    <property type="match status" value="2"/>
</dbReference>
<dbReference type="InterPro" id="IPR002372">
    <property type="entry name" value="PQQ_rpt_dom"/>
</dbReference>
<dbReference type="InterPro" id="IPR017441">
    <property type="entry name" value="Protein_kinase_ATP_BS"/>
</dbReference>
<evidence type="ECO:0000256" key="4">
    <source>
        <dbReference type="ARBA" id="ARBA00022777"/>
    </source>
</evidence>
<keyword evidence="15" id="KW-0732">Signal</keyword>
<accession>A0ABN7BBN5</accession>
<dbReference type="PROSITE" id="PS00107">
    <property type="entry name" value="PROTEIN_KINASE_ATP"/>
    <property type="match status" value="1"/>
</dbReference>
<dbReference type="InterPro" id="IPR011009">
    <property type="entry name" value="Kinase-like_dom_sf"/>
</dbReference>
<evidence type="ECO:0000256" key="3">
    <source>
        <dbReference type="ARBA" id="ARBA00022741"/>
    </source>
</evidence>
<keyword evidence="17" id="KW-0396">Initiation factor</keyword>
<dbReference type="InterPro" id="IPR015943">
    <property type="entry name" value="WD40/YVTN_repeat-like_dom_sf"/>
</dbReference>
<keyword evidence="10" id="KW-0834">Unfolded protein response</keyword>
<protein>
    <recommendedName>
        <fullName evidence="12">PRKR-like endoplasmic reticulum kinase</fullName>
    </recommendedName>
</protein>
<dbReference type="SMART" id="SM00220">
    <property type="entry name" value="S_TKc"/>
    <property type="match status" value="1"/>
</dbReference>
<evidence type="ECO:0000313" key="18">
    <source>
        <dbReference type="Proteomes" id="UP001307889"/>
    </source>
</evidence>
<proteinExistence type="inferred from homology"/>
<reference evidence="17 18" key="1">
    <citation type="submission" date="2023-09" db="EMBL/GenBank/DDBJ databases">
        <title>Nesidiocoris tenuis whole genome shotgun sequence.</title>
        <authorList>
            <person name="Shibata T."/>
            <person name="Shimoda M."/>
            <person name="Kobayashi T."/>
            <person name="Uehara T."/>
        </authorList>
    </citation>
    <scope>NUCLEOTIDE SEQUENCE [LARGE SCALE GENOMIC DNA]</scope>
    <source>
        <strain evidence="17 18">Japan</strain>
    </source>
</reference>
<evidence type="ECO:0000256" key="11">
    <source>
        <dbReference type="ARBA" id="ARBA00037982"/>
    </source>
</evidence>
<dbReference type="Proteomes" id="UP001307889">
    <property type="component" value="Chromosome 13"/>
</dbReference>
<keyword evidence="4" id="KW-0418">Kinase</keyword>
<evidence type="ECO:0000259" key="16">
    <source>
        <dbReference type="PROSITE" id="PS50011"/>
    </source>
</evidence>
<dbReference type="Pfam" id="PF13360">
    <property type="entry name" value="PQQ_2"/>
    <property type="match status" value="1"/>
</dbReference>
<sequence length="1020" mass="114243">MDLPKIARTLICVVIFIALCCNCFATVGENDLRPIEDKDLGIPFCSPETAKKTNRIVLVSTLDGKVSALNMEDGGSEQWSVETGPGPMLSSSIHNLELSNNGQWVRMIPSLSGGLYKMNGKSVEAVPITAETLLKSSFMYSNEIVISGGMETRTYGVDSATGKILYECSMGSCENQTLPGQRPDSVGDVILIQRQTQTVRALDPRQGNERWNFSVAQHEIKLSPDPDASCHDRTASKIDDVILKVIVPDGLVCALDATGTVIWKHKFEYPVVSAWSVGQKGDVKFVDLFGGARTPEEKVYLPESPVLYVGMHNKQLYIQESVRLRNKVLEGVDRLKHHLITDDHLPSIPWRPVRAQNHILGIEGSSDPILQITDEGESSDLQEVTGTSVLYASEYVNGQGFYLYPSENDKLLRITEEEWNTSETEKTQTKPNPVEGHHISANISEYAGTDDRTIEEEDESIEHFKEEVQQTVTVIGASFWYWWKEVTLTSIISAIVVNLIIQRRLISFLYSNRLNETNEPNLQDELTASTSVTTTTTSTTGLTLPGVDFHSRYLTDFEPVRRLGKGGFGIVFQAKNKMDDCEYAVKRITLPNKEEALERMKREVKALAKLDHQNIVRYFNSWVEEPPPGWQETADNLWFRGREDVASSDVNIDLTGVITPTDEQPSNADFASPVRKRIVLSSLWDKAKTKLYQSESDDKELVLPRPGDDVSDSFIVFENSKSKTNSKASGLPSRSARQNSRTVDDSEGADCRDTDVTDVSKSACERRHKRPVSLNVGSSGSLSPTPRLRKFLYIQMQLCQRDSLKDWLICNREREKAKVVNIFDQIVSAVDYVHCQGLIHRDLKPSNIFFSYDGQIKVGDFGLVTTMADDDGIPEQRSPVFQNGTSGMGHTAHVGTQLYMSPEQLEGKQYDYKVDIFSLGVILFELLTAFSTEMERAKTLSGVRRLEFPKDFEEQHSEEAALLKQMLCEDPNSRLTTIGVRSRKPLGQLCSSDLTPDCTQSSEWHYNLPPRTRLRPSTSE</sequence>
<dbReference type="GO" id="GO:0003743">
    <property type="term" value="F:translation initiation factor activity"/>
    <property type="evidence" value="ECO:0007669"/>
    <property type="project" value="UniProtKB-KW"/>
</dbReference>
<evidence type="ECO:0000256" key="8">
    <source>
        <dbReference type="ARBA" id="ARBA00023016"/>
    </source>
</evidence>
<dbReference type="InterPro" id="IPR050339">
    <property type="entry name" value="CC_SR_Kinase"/>
</dbReference>
<keyword evidence="8" id="KW-0346">Stress response</keyword>
<dbReference type="InterPro" id="IPR008271">
    <property type="entry name" value="Ser/Thr_kinase_AS"/>
</dbReference>
<keyword evidence="3 13" id="KW-0547">Nucleotide-binding</keyword>
<evidence type="ECO:0000256" key="5">
    <source>
        <dbReference type="ARBA" id="ARBA00022824"/>
    </source>
</evidence>
<keyword evidence="7" id="KW-0810">Translation regulation</keyword>
<feature type="domain" description="Protein kinase" evidence="16">
    <location>
        <begin position="557"/>
        <end position="986"/>
    </location>
</feature>
<dbReference type="PANTHER" id="PTHR11042:SF91">
    <property type="entry name" value="EUKARYOTIC TRANSLATION INITIATION FACTOR 2-ALPHA KINASE"/>
    <property type="match status" value="1"/>
</dbReference>
<evidence type="ECO:0000256" key="7">
    <source>
        <dbReference type="ARBA" id="ARBA00022845"/>
    </source>
</evidence>
<feature type="binding site" evidence="13">
    <location>
        <position position="586"/>
    </location>
    <ligand>
        <name>ATP</name>
        <dbReference type="ChEBI" id="CHEBI:30616"/>
    </ligand>
</feature>
<feature type="signal peptide" evidence="15">
    <location>
        <begin position="1"/>
        <end position="25"/>
    </location>
</feature>
<keyword evidence="9" id="KW-0325">Glycoprotein</keyword>
<evidence type="ECO:0000256" key="2">
    <source>
        <dbReference type="ARBA" id="ARBA00022679"/>
    </source>
</evidence>
<evidence type="ECO:0000256" key="13">
    <source>
        <dbReference type="PROSITE-ProRule" id="PRU10141"/>
    </source>
</evidence>
<keyword evidence="2" id="KW-0808">Transferase</keyword>
<evidence type="ECO:0000256" key="12">
    <source>
        <dbReference type="ARBA" id="ARBA00041500"/>
    </source>
</evidence>
<evidence type="ECO:0000313" key="17">
    <source>
        <dbReference type="EMBL" id="BET01789.1"/>
    </source>
</evidence>
<comment type="similarity">
    <text evidence="11">Belongs to the protein kinase superfamily. Ser/Thr protein kinase family. GCN2 subfamily.</text>
</comment>
<keyword evidence="5" id="KW-0256">Endoplasmic reticulum</keyword>
<gene>
    <name evidence="17" type="ORF">NTJ_14606</name>
</gene>
<dbReference type="EMBL" id="AP028921">
    <property type="protein sequence ID" value="BET01789.1"/>
    <property type="molecule type" value="Genomic_DNA"/>
</dbReference>
<dbReference type="InterPro" id="IPR000719">
    <property type="entry name" value="Prot_kinase_dom"/>
</dbReference>
<evidence type="ECO:0000256" key="1">
    <source>
        <dbReference type="ARBA" id="ARBA00004115"/>
    </source>
</evidence>
<evidence type="ECO:0000256" key="15">
    <source>
        <dbReference type="SAM" id="SignalP"/>
    </source>
</evidence>
<dbReference type="SUPFAM" id="SSF56112">
    <property type="entry name" value="Protein kinase-like (PK-like)"/>
    <property type="match status" value="1"/>
</dbReference>
<dbReference type="SUPFAM" id="SSF50998">
    <property type="entry name" value="Quinoprotein alcohol dehydrogenase-like"/>
    <property type="match status" value="1"/>
</dbReference>
<keyword evidence="18" id="KW-1185">Reference proteome</keyword>
<evidence type="ECO:0000256" key="6">
    <source>
        <dbReference type="ARBA" id="ARBA00022840"/>
    </source>
</evidence>
<dbReference type="InterPro" id="IPR018391">
    <property type="entry name" value="PQQ_b-propeller_rpt"/>
</dbReference>
<dbReference type="Gene3D" id="3.30.200.20">
    <property type="entry name" value="Phosphorylase Kinase, domain 1"/>
    <property type="match status" value="1"/>
</dbReference>
<dbReference type="PROSITE" id="PS00108">
    <property type="entry name" value="PROTEIN_KINASE_ST"/>
    <property type="match status" value="1"/>
</dbReference>
<keyword evidence="17" id="KW-0648">Protein biosynthesis</keyword>
<feature type="region of interest" description="Disordered" evidence="14">
    <location>
        <begin position="723"/>
        <end position="754"/>
    </location>
</feature>
<name>A0ABN7BBN5_9HEMI</name>
<dbReference type="InterPro" id="IPR011047">
    <property type="entry name" value="Quinoprotein_ADH-like_sf"/>
</dbReference>
<evidence type="ECO:0000256" key="14">
    <source>
        <dbReference type="SAM" id="MobiDB-lite"/>
    </source>
</evidence>
<evidence type="ECO:0000256" key="10">
    <source>
        <dbReference type="ARBA" id="ARBA00023230"/>
    </source>
</evidence>
<evidence type="ECO:0000256" key="9">
    <source>
        <dbReference type="ARBA" id="ARBA00023180"/>
    </source>
</evidence>
<dbReference type="SMART" id="SM00564">
    <property type="entry name" value="PQQ"/>
    <property type="match status" value="2"/>
</dbReference>
<keyword evidence="6 13" id="KW-0067">ATP-binding</keyword>
<dbReference type="PANTHER" id="PTHR11042">
    <property type="entry name" value="EUKARYOTIC TRANSLATION INITIATION FACTOR 2-ALPHA KINASE EIF2-ALPHA KINASE -RELATED"/>
    <property type="match status" value="1"/>
</dbReference>
<dbReference type="Gene3D" id="1.10.510.10">
    <property type="entry name" value="Transferase(Phosphotransferase) domain 1"/>
    <property type="match status" value="1"/>
</dbReference>